<name>A0ABS7F3G3_9PROT</name>
<comment type="caution">
    <text evidence="3">The sequence shown here is derived from an EMBL/GenBank/DDBJ whole genome shotgun (WGS) entry which is preliminary data.</text>
</comment>
<dbReference type="InterPro" id="IPR006698">
    <property type="entry name" value="UPF0229"/>
</dbReference>
<dbReference type="PANTHER" id="PTHR30510:SF2">
    <property type="entry name" value="UPF0229 PROTEIN YEAH"/>
    <property type="match status" value="1"/>
</dbReference>
<comment type="similarity">
    <text evidence="1">Belongs to the UPF0229 family.</text>
</comment>
<protein>
    <recommendedName>
        <fullName evidence="1">UPF0229 protein K1J50_11685</fullName>
    </recommendedName>
</protein>
<dbReference type="NCBIfam" id="NF003707">
    <property type="entry name" value="PRK05325.1-2"/>
    <property type="match status" value="1"/>
</dbReference>
<proteinExistence type="inferred from homology"/>
<evidence type="ECO:0000313" key="4">
    <source>
        <dbReference type="Proteomes" id="UP001519924"/>
    </source>
</evidence>
<dbReference type="Proteomes" id="UP001519924">
    <property type="component" value="Unassembled WGS sequence"/>
</dbReference>
<gene>
    <name evidence="3" type="ORF">K1J50_11685</name>
</gene>
<evidence type="ECO:0000256" key="1">
    <source>
        <dbReference type="HAMAP-Rule" id="MF_01232"/>
    </source>
</evidence>
<evidence type="ECO:0000313" key="3">
    <source>
        <dbReference type="EMBL" id="MBW8270146.1"/>
    </source>
</evidence>
<dbReference type="InterPro" id="IPR036465">
    <property type="entry name" value="vWFA_dom_sf"/>
</dbReference>
<dbReference type="NCBIfam" id="NF003708">
    <property type="entry name" value="PRK05325.1-3"/>
    <property type="match status" value="1"/>
</dbReference>
<sequence>MYIIDRRLNPGGKSLANRQRFLRRAKALVREAVRESAGSRSVRDTEQGATITIPGSGVREPTFHRAPGGRREHVLPGNKEYIEGQTIPRPPSGGAGGGREGSPDGDGEDAFRFALTQEEFLDLFLEDLELPDLAKRRFVDGEVKSWRRAGYSISGSPANLALVRTLRNSLSRRIALRRPKPEEILRLQAERDEAEAAGDPERLETARRLLDVALRRSQRIPYIDPIDVRYRQFQPEPRPIAQAVMFCLMDVSGSMTEHMKDLAKRFYLLLYIFLTRRYRHVDIVFIRHTHEAKEVDEETFFRSPETGGTVVSTALEEMLKIVAARYRPSDWNIYAAQASDGDNTTSDNERTARLLADQILPICQYYAYLEVGREDGLHPVGFIPRESDLWRTYSLLRREGHPLAMRKVRHRREIYPVFRDLFRKDAAKEAQATP</sequence>
<organism evidence="3 4">
    <name type="scientific">Caldovatus aquaticus</name>
    <dbReference type="NCBI Taxonomy" id="2865671"/>
    <lineage>
        <taxon>Bacteria</taxon>
        <taxon>Pseudomonadati</taxon>
        <taxon>Pseudomonadota</taxon>
        <taxon>Alphaproteobacteria</taxon>
        <taxon>Acetobacterales</taxon>
        <taxon>Roseomonadaceae</taxon>
        <taxon>Caldovatus</taxon>
    </lineage>
</organism>
<dbReference type="RefSeq" id="WP_220117890.1">
    <property type="nucleotide sequence ID" value="NZ_JAHZUY010000031.1"/>
</dbReference>
<evidence type="ECO:0000256" key="2">
    <source>
        <dbReference type="SAM" id="MobiDB-lite"/>
    </source>
</evidence>
<reference evidence="3 4" key="1">
    <citation type="submission" date="2021-08" db="EMBL/GenBank/DDBJ databases">
        <title>Caldovatus sediminis gen. nov., sp. nov., a moderately thermophilic bacterium isolated from a hot spring.</title>
        <authorList>
            <person name="Hu C.-J."/>
            <person name="Li W.-J."/>
            <person name="Xian W.-D."/>
        </authorList>
    </citation>
    <scope>NUCLEOTIDE SEQUENCE [LARGE SCALE GENOMIC DNA]</scope>
    <source>
        <strain evidence="3 4">SYSU G05006</strain>
    </source>
</reference>
<dbReference type="PANTHER" id="PTHR30510">
    <property type="entry name" value="UPF0229 PROTEIN YEAH"/>
    <property type="match status" value="1"/>
</dbReference>
<feature type="region of interest" description="Disordered" evidence="2">
    <location>
        <begin position="51"/>
        <end position="109"/>
    </location>
</feature>
<dbReference type="Pfam" id="PF04285">
    <property type="entry name" value="DUF444"/>
    <property type="match status" value="1"/>
</dbReference>
<dbReference type="HAMAP" id="MF_01232">
    <property type="entry name" value="UPF0229"/>
    <property type="match status" value="1"/>
</dbReference>
<dbReference type="EMBL" id="JAHZUY010000031">
    <property type="protein sequence ID" value="MBW8270146.1"/>
    <property type="molecule type" value="Genomic_DNA"/>
</dbReference>
<dbReference type="SUPFAM" id="SSF53300">
    <property type="entry name" value="vWA-like"/>
    <property type="match status" value="1"/>
</dbReference>
<accession>A0ABS7F3G3</accession>
<keyword evidence="4" id="KW-1185">Reference proteome</keyword>